<reference evidence="3" key="1">
    <citation type="submission" date="2018-05" db="EMBL/GenBank/DDBJ databases">
        <authorList>
            <person name="Li X."/>
        </authorList>
    </citation>
    <scope>NUCLEOTIDE SEQUENCE [LARGE SCALE GENOMIC DNA]</scope>
    <source>
        <strain evidence="3">HKS-05</strain>
    </source>
</reference>
<dbReference type="Pfam" id="PF06823">
    <property type="entry name" value="DUF1236"/>
    <property type="match status" value="1"/>
</dbReference>
<name>A0A328B2Z6_9CAUL</name>
<dbReference type="EMBL" id="QFYP01000001">
    <property type="protein sequence ID" value="RAK60791.1"/>
    <property type="molecule type" value="Genomic_DNA"/>
</dbReference>
<evidence type="ECO:0000256" key="1">
    <source>
        <dbReference type="SAM" id="SignalP"/>
    </source>
</evidence>
<evidence type="ECO:0000313" key="3">
    <source>
        <dbReference type="Proteomes" id="UP000249842"/>
    </source>
</evidence>
<keyword evidence="1" id="KW-0732">Signal</keyword>
<organism evidence="2 3">
    <name type="scientific">Phenylobacterium hankyongense</name>
    <dbReference type="NCBI Taxonomy" id="1813876"/>
    <lineage>
        <taxon>Bacteria</taxon>
        <taxon>Pseudomonadati</taxon>
        <taxon>Pseudomonadota</taxon>
        <taxon>Alphaproteobacteria</taxon>
        <taxon>Caulobacterales</taxon>
        <taxon>Caulobacteraceae</taxon>
        <taxon>Phenylobacterium</taxon>
    </lineage>
</organism>
<accession>A0A328B2Z6</accession>
<dbReference type="InterPro" id="IPR009642">
    <property type="entry name" value="DUF1236"/>
</dbReference>
<dbReference type="RefSeq" id="WP_111458083.1">
    <property type="nucleotide sequence ID" value="NZ_QFYP01000001.1"/>
</dbReference>
<dbReference type="Proteomes" id="UP000249842">
    <property type="component" value="Unassembled WGS sequence"/>
</dbReference>
<protein>
    <recommendedName>
        <fullName evidence="4">DUF1236 domain-containing protein</fullName>
    </recommendedName>
</protein>
<evidence type="ECO:0000313" key="2">
    <source>
        <dbReference type="EMBL" id="RAK60791.1"/>
    </source>
</evidence>
<feature type="signal peptide" evidence="1">
    <location>
        <begin position="1"/>
        <end position="22"/>
    </location>
</feature>
<comment type="caution">
    <text evidence="2">The sequence shown here is derived from an EMBL/GenBank/DDBJ whole genome shotgun (WGS) entry which is preliminary data.</text>
</comment>
<dbReference type="AlphaFoldDB" id="A0A328B2Z6"/>
<sequence length="142" mass="14284">MKKALVLSAALVTLAAGAPAFAQQVQEQTTVVTKKPSGGAAAGAATGAVAGAAVAGPVGAAVGAVTGAVVGHTVAPPTEVRTYVTTQDVPAVTYGRPIVVGKVVDGDITWLEVPSYPKYRWAYVDGHRVVVDATTRDVVAVY</sequence>
<proteinExistence type="predicted"/>
<dbReference type="OrthoDB" id="8020822at2"/>
<evidence type="ECO:0008006" key="4">
    <source>
        <dbReference type="Google" id="ProtNLM"/>
    </source>
</evidence>
<gene>
    <name evidence="2" type="ORF">DJ021_13730</name>
</gene>
<keyword evidence="3" id="KW-1185">Reference proteome</keyword>
<feature type="chain" id="PRO_5016353979" description="DUF1236 domain-containing protein" evidence="1">
    <location>
        <begin position="23"/>
        <end position="142"/>
    </location>
</feature>